<gene>
    <name evidence="1" type="ORF">AB6A68_11070</name>
</gene>
<proteinExistence type="predicted"/>
<reference evidence="1 2" key="1">
    <citation type="submission" date="2024-07" db="EMBL/GenBank/DDBJ databases">
        <title>Draft Genome Sequence of Ferrimicrobium acidiphilum Strain YE2023, Isolated from a Pulp of Bioleach Reactor.</title>
        <authorList>
            <person name="Elkina Y.A."/>
            <person name="Bulaeva A.G."/>
            <person name="Beletsky A.V."/>
            <person name="Mardanov A.V."/>
        </authorList>
    </citation>
    <scope>NUCLEOTIDE SEQUENCE [LARGE SCALE GENOMIC DNA]</scope>
    <source>
        <strain evidence="1 2">YE2023</strain>
    </source>
</reference>
<sequence length="64" mass="7137">MVESLVIFSRLVSVTDKEWKVARGLGRMLIDGSLTPSKIIDAIAQAREMVKVMGVGEYSKEIQR</sequence>
<dbReference type="RefSeq" id="WP_369084762.1">
    <property type="nucleotide sequence ID" value="NZ_JBFSHR010000049.1"/>
</dbReference>
<name>A0ABV3Y479_9ACTN</name>
<dbReference type="EMBL" id="JBFSHR010000049">
    <property type="protein sequence ID" value="MEX6430368.1"/>
    <property type="molecule type" value="Genomic_DNA"/>
</dbReference>
<comment type="caution">
    <text evidence="1">The sequence shown here is derived from an EMBL/GenBank/DDBJ whole genome shotgun (WGS) entry which is preliminary data.</text>
</comment>
<keyword evidence="2" id="KW-1185">Reference proteome</keyword>
<evidence type="ECO:0000313" key="1">
    <source>
        <dbReference type="EMBL" id="MEX6430368.1"/>
    </source>
</evidence>
<evidence type="ECO:0000313" key="2">
    <source>
        <dbReference type="Proteomes" id="UP001560267"/>
    </source>
</evidence>
<dbReference type="Proteomes" id="UP001560267">
    <property type="component" value="Unassembled WGS sequence"/>
</dbReference>
<accession>A0ABV3Y479</accession>
<organism evidence="1 2">
    <name type="scientific">Ferrimicrobium acidiphilum</name>
    <dbReference type="NCBI Taxonomy" id="121039"/>
    <lineage>
        <taxon>Bacteria</taxon>
        <taxon>Bacillati</taxon>
        <taxon>Actinomycetota</taxon>
        <taxon>Acidimicrobiia</taxon>
        <taxon>Acidimicrobiales</taxon>
        <taxon>Acidimicrobiaceae</taxon>
        <taxon>Ferrimicrobium</taxon>
    </lineage>
</organism>
<protein>
    <submittedName>
        <fullName evidence="1">Uncharacterized protein</fullName>
    </submittedName>
</protein>